<reference evidence="7" key="1">
    <citation type="submission" date="2013-11" db="EMBL/GenBank/DDBJ databases">
        <title>The Genome Sequence of Phytophthora parasitica CJ02B3.</title>
        <authorList>
            <consortium name="The Broad Institute Genomics Platform"/>
            <person name="Russ C."/>
            <person name="Tyler B."/>
            <person name="Panabieres F."/>
            <person name="Shan W."/>
            <person name="Tripathy S."/>
            <person name="Grunwald N."/>
            <person name="Machado M."/>
            <person name="Johnson C.S."/>
            <person name="Arredondo F."/>
            <person name="Hong C."/>
            <person name="Coffey M."/>
            <person name="Young S.K."/>
            <person name="Zeng Q."/>
            <person name="Gargeya S."/>
            <person name="Fitzgerald M."/>
            <person name="Abouelleil A."/>
            <person name="Alvarado L."/>
            <person name="Chapman S.B."/>
            <person name="Gainer-Dewar J."/>
            <person name="Goldberg J."/>
            <person name="Griggs A."/>
            <person name="Gujja S."/>
            <person name="Hansen M."/>
            <person name="Howarth C."/>
            <person name="Imamovic A."/>
            <person name="Ireland A."/>
            <person name="Larimer J."/>
            <person name="McCowan C."/>
            <person name="Murphy C."/>
            <person name="Pearson M."/>
            <person name="Poon T.W."/>
            <person name="Priest M."/>
            <person name="Roberts A."/>
            <person name="Saif S."/>
            <person name="Shea T."/>
            <person name="Sykes S."/>
            <person name="Wortman J."/>
            <person name="Nusbaum C."/>
            <person name="Birren B."/>
        </authorList>
    </citation>
    <scope>NUCLEOTIDE SEQUENCE [LARGE SCALE GENOMIC DNA]</scope>
    <source>
        <strain evidence="7">CJ02B3</strain>
    </source>
</reference>
<sequence>MVDLEKKYFLAKRQLHSDFHTSAFKSHIRATLKLILPPDLLLSARTKNMRFAYFLLVATATVLSTSSAIALTSVDDQAKVPAVTAADAAVAVRALDISHDKRFLRSNEKNDENAEYEEERGLPLGKLTQLTKKIVGDGQKIESLMDKLSSLFVGLSAKNRQKLLKSTRS</sequence>
<evidence type="ECO:0000256" key="2">
    <source>
        <dbReference type="ARBA" id="ARBA00010400"/>
    </source>
</evidence>
<proteinExistence type="inferred from homology"/>
<dbReference type="GO" id="GO:0005576">
    <property type="term" value="C:extracellular region"/>
    <property type="evidence" value="ECO:0007669"/>
    <property type="project" value="UniProtKB-SubCell"/>
</dbReference>
<dbReference type="InterPro" id="IPR031825">
    <property type="entry name" value="RXLR"/>
</dbReference>
<evidence type="ECO:0000256" key="5">
    <source>
        <dbReference type="RuleBase" id="RU367124"/>
    </source>
</evidence>
<keyword evidence="3 5" id="KW-0964">Secreted</keyword>
<evidence type="ECO:0000313" key="7">
    <source>
        <dbReference type="EMBL" id="ETK81096.1"/>
    </source>
</evidence>
<keyword evidence="6" id="KW-0812">Transmembrane</keyword>
<dbReference type="AlphaFoldDB" id="W2GFT2"/>
<evidence type="ECO:0000256" key="6">
    <source>
        <dbReference type="SAM" id="Phobius"/>
    </source>
</evidence>
<keyword evidence="4" id="KW-0732">Signal</keyword>
<keyword evidence="6" id="KW-0472">Membrane</keyword>
<evidence type="ECO:0000256" key="1">
    <source>
        <dbReference type="ARBA" id="ARBA00004613"/>
    </source>
</evidence>
<comment type="similarity">
    <text evidence="2 5">Belongs to the RxLR effector family.</text>
</comment>
<dbReference type="VEuPathDB" id="FungiDB:PPTG_03653"/>
<dbReference type="EMBL" id="KI687588">
    <property type="protein sequence ID" value="ETK81096.1"/>
    <property type="molecule type" value="Genomic_DNA"/>
</dbReference>
<gene>
    <name evidence="7" type="ORF">L915_13372</name>
</gene>
<comment type="subcellular location">
    <subcellularLocation>
        <location evidence="1 5">Secreted</location>
    </subcellularLocation>
</comment>
<dbReference type="Proteomes" id="UP000053236">
    <property type="component" value="Unassembled WGS sequence"/>
</dbReference>
<comment type="function">
    <text evidence="5">Effector that suppresses plant defense responses during pathogen infection.</text>
</comment>
<organism evidence="7">
    <name type="scientific">Phytophthora nicotianae</name>
    <name type="common">Potato buckeye rot agent</name>
    <name type="synonym">Phytophthora parasitica</name>
    <dbReference type="NCBI Taxonomy" id="4792"/>
    <lineage>
        <taxon>Eukaryota</taxon>
        <taxon>Sar</taxon>
        <taxon>Stramenopiles</taxon>
        <taxon>Oomycota</taxon>
        <taxon>Peronosporomycetes</taxon>
        <taxon>Peronosporales</taxon>
        <taxon>Peronosporaceae</taxon>
        <taxon>Phytophthora</taxon>
    </lineage>
</organism>
<protein>
    <recommendedName>
        <fullName evidence="5">RxLR effector protein</fullName>
    </recommendedName>
</protein>
<comment type="domain">
    <text evidence="5">The RxLR-dEER motif acts to carry the protein into the host cell cytoplasm through binding to cell surface phosphatidylinositol-3-phosphate.</text>
</comment>
<keyword evidence="6" id="KW-1133">Transmembrane helix</keyword>
<feature type="transmembrane region" description="Helical" evidence="6">
    <location>
        <begin position="51"/>
        <end position="71"/>
    </location>
</feature>
<name>W2GFT2_PHYNI</name>
<accession>W2GFT2</accession>
<evidence type="ECO:0000256" key="3">
    <source>
        <dbReference type="ARBA" id="ARBA00022525"/>
    </source>
</evidence>
<dbReference type="Pfam" id="PF16810">
    <property type="entry name" value="RXLR"/>
    <property type="match status" value="1"/>
</dbReference>
<evidence type="ECO:0000256" key="4">
    <source>
        <dbReference type="ARBA" id="ARBA00022729"/>
    </source>
</evidence>